<dbReference type="PANTHER" id="PTHR30426">
    <property type="entry name" value="4-HYDROXY-3-METHYLBUT-2-ENYL DIPHOSPHATE REDUCTASE"/>
    <property type="match status" value="1"/>
</dbReference>
<dbReference type="CDD" id="cd13944">
    <property type="entry name" value="lytB_ispH"/>
    <property type="match status" value="1"/>
</dbReference>
<evidence type="ECO:0000313" key="6">
    <source>
        <dbReference type="EMBL" id="SVB11834.1"/>
    </source>
</evidence>
<dbReference type="Gene3D" id="3.40.50.11270">
    <property type="match status" value="1"/>
</dbReference>
<evidence type="ECO:0000256" key="3">
    <source>
        <dbReference type="ARBA" id="ARBA00022723"/>
    </source>
</evidence>
<dbReference type="PANTHER" id="PTHR30426:SF0">
    <property type="entry name" value="4-HYDROXY-3-METHYLBUT-2-ENYL DIPHOSPHATE REDUCTASE"/>
    <property type="match status" value="1"/>
</dbReference>
<dbReference type="HAMAP" id="MF_00191">
    <property type="entry name" value="IspH"/>
    <property type="match status" value="1"/>
</dbReference>
<dbReference type="EMBL" id="UINC01029321">
    <property type="protein sequence ID" value="SVB11834.1"/>
    <property type="molecule type" value="Genomic_DNA"/>
</dbReference>
<dbReference type="NCBIfam" id="NF002190">
    <property type="entry name" value="PRK01045.1-4"/>
    <property type="match status" value="1"/>
</dbReference>
<dbReference type="InterPro" id="IPR003451">
    <property type="entry name" value="LytB/IspH"/>
</dbReference>
<dbReference type="AlphaFoldDB" id="A0A382BDU0"/>
<evidence type="ECO:0000256" key="4">
    <source>
        <dbReference type="ARBA" id="ARBA00023004"/>
    </source>
</evidence>
<dbReference type="GO" id="GO:0051539">
    <property type="term" value="F:4 iron, 4 sulfur cluster binding"/>
    <property type="evidence" value="ECO:0007669"/>
    <property type="project" value="UniProtKB-KW"/>
</dbReference>
<keyword evidence="4" id="KW-0408">Iron</keyword>
<reference evidence="6" key="1">
    <citation type="submission" date="2018-05" db="EMBL/GenBank/DDBJ databases">
        <authorList>
            <person name="Lanie J.A."/>
            <person name="Ng W.-L."/>
            <person name="Kazmierczak K.M."/>
            <person name="Andrzejewski T.M."/>
            <person name="Davidsen T.M."/>
            <person name="Wayne K.J."/>
            <person name="Tettelin H."/>
            <person name="Glass J.I."/>
            <person name="Rusch D."/>
            <person name="Podicherti R."/>
            <person name="Tsui H.-C.T."/>
            <person name="Winkler M.E."/>
        </authorList>
    </citation>
    <scope>NUCLEOTIDE SEQUENCE</scope>
</reference>
<gene>
    <name evidence="6" type="ORF">METZ01_LOCUS164688</name>
</gene>
<keyword evidence="2" id="KW-0004">4Fe-4S</keyword>
<keyword evidence="5" id="KW-0411">Iron-sulfur</keyword>
<evidence type="ECO:0000256" key="2">
    <source>
        <dbReference type="ARBA" id="ARBA00022485"/>
    </source>
</evidence>
<dbReference type="GO" id="GO:0050992">
    <property type="term" value="P:dimethylallyl diphosphate biosynthetic process"/>
    <property type="evidence" value="ECO:0007669"/>
    <property type="project" value="InterPro"/>
</dbReference>
<dbReference type="NCBIfam" id="TIGR00216">
    <property type="entry name" value="ispH_lytB"/>
    <property type="match status" value="1"/>
</dbReference>
<proteinExistence type="inferred from homology"/>
<keyword evidence="3" id="KW-0479">Metal-binding</keyword>
<dbReference type="GO" id="GO:0019288">
    <property type="term" value="P:isopentenyl diphosphate biosynthetic process, methylerythritol 4-phosphate pathway"/>
    <property type="evidence" value="ECO:0007669"/>
    <property type="project" value="InterPro"/>
</dbReference>
<evidence type="ECO:0008006" key="7">
    <source>
        <dbReference type="Google" id="ProtNLM"/>
    </source>
</evidence>
<protein>
    <recommendedName>
        <fullName evidence="7">4-hydroxy-3-methylbut-2-enyl diphosphate reductase</fullName>
    </recommendedName>
</protein>
<dbReference type="Gene3D" id="3.40.1010.20">
    <property type="entry name" value="4-hydroxy-3-methylbut-2-enyl diphosphate reductase, catalytic domain"/>
    <property type="match status" value="2"/>
</dbReference>
<evidence type="ECO:0000256" key="1">
    <source>
        <dbReference type="ARBA" id="ARBA00001966"/>
    </source>
</evidence>
<name>A0A382BDU0_9ZZZZ</name>
<evidence type="ECO:0000256" key="5">
    <source>
        <dbReference type="ARBA" id="ARBA00023014"/>
    </source>
</evidence>
<dbReference type="GO" id="GO:0046872">
    <property type="term" value="F:metal ion binding"/>
    <property type="evidence" value="ECO:0007669"/>
    <property type="project" value="UniProtKB-KW"/>
</dbReference>
<dbReference type="Pfam" id="PF02401">
    <property type="entry name" value="LYTB"/>
    <property type="match status" value="1"/>
</dbReference>
<accession>A0A382BDU0</accession>
<comment type="cofactor">
    <cofactor evidence="1">
        <name>[4Fe-4S] cluster</name>
        <dbReference type="ChEBI" id="CHEBI:49883"/>
    </cofactor>
</comment>
<sequence>MKNKITIHLASPRGFCAGVDRAIEIVKKSLEKFGAPVYVRHEIVHNKHVVENLRKKGAIFVEELSEIEDRSRPVIFSAHGVPKSVPEDANFKQIEYIDATCPLVSKVHKEAEQLCKYNYHILLIGHKNHPEVIGTMGQLSNGAIDLIETREDAKNYVNKKKEKLSYITQTTLSVDDTVEIIQILKNKFPDIKEPKKDDICYATTNRQLAVKKIANKCEMFFVIGSRNSSNSKRLVEAAKKSGCLKSRLLYSTNAIPIEEILKCKNIGVSSGASAPEILVKEFIAKIKERADIEINEVEIVKENVVFRIPNKLT</sequence>
<dbReference type="GO" id="GO:0051745">
    <property type="term" value="F:4-hydroxy-3-methylbut-2-enyl diphosphate reductase activity"/>
    <property type="evidence" value="ECO:0007669"/>
    <property type="project" value="InterPro"/>
</dbReference>
<organism evidence="6">
    <name type="scientific">marine metagenome</name>
    <dbReference type="NCBI Taxonomy" id="408172"/>
    <lineage>
        <taxon>unclassified sequences</taxon>
        <taxon>metagenomes</taxon>
        <taxon>ecological metagenomes</taxon>
    </lineage>
</organism>